<protein>
    <submittedName>
        <fullName evidence="2">Uncharacterized protein</fullName>
    </submittedName>
</protein>
<evidence type="ECO:0000313" key="2">
    <source>
        <dbReference type="EMBL" id="QDV72973.1"/>
    </source>
</evidence>
<reference evidence="2 3" key="1">
    <citation type="submission" date="2019-02" db="EMBL/GenBank/DDBJ databases">
        <title>Deep-cultivation of Planctomycetes and their phenomic and genomic characterization uncovers novel biology.</title>
        <authorList>
            <person name="Wiegand S."/>
            <person name="Jogler M."/>
            <person name="Boedeker C."/>
            <person name="Pinto D."/>
            <person name="Vollmers J."/>
            <person name="Rivas-Marin E."/>
            <person name="Kohn T."/>
            <person name="Peeters S.H."/>
            <person name="Heuer A."/>
            <person name="Rast P."/>
            <person name="Oberbeckmann S."/>
            <person name="Bunk B."/>
            <person name="Jeske O."/>
            <person name="Meyerdierks A."/>
            <person name="Storesund J.E."/>
            <person name="Kallscheuer N."/>
            <person name="Luecker S."/>
            <person name="Lage O.M."/>
            <person name="Pohl T."/>
            <person name="Merkel B.J."/>
            <person name="Hornburger P."/>
            <person name="Mueller R.-W."/>
            <person name="Bruemmer F."/>
            <person name="Labrenz M."/>
            <person name="Spormann A.M."/>
            <person name="Op den Camp H."/>
            <person name="Overmann J."/>
            <person name="Amann R."/>
            <person name="Jetten M.S.M."/>
            <person name="Mascher T."/>
            <person name="Medema M.H."/>
            <person name="Devos D.P."/>
            <person name="Kaster A.-K."/>
            <person name="Ovreas L."/>
            <person name="Rohde M."/>
            <person name="Galperin M.Y."/>
            <person name="Jogler C."/>
        </authorList>
    </citation>
    <scope>NUCLEOTIDE SEQUENCE [LARGE SCALE GENOMIC DNA]</scope>
    <source>
        <strain evidence="2 3">Spa11</strain>
    </source>
</reference>
<feature type="compositionally biased region" description="Polar residues" evidence="1">
    <location>
        <begin position="7"/>
        <end position="21"/>
    </location>
</feature>
<dbReference type="EMBL" id="CP036349">
    <property type="protein sequence ID" value="QDV72973.1"/>
    <property type="molecule type" value="Genomic_DNA"/>
</dbReference>
<feature type="region of interest" description="Disordered" evidence="1">
    <location>
        <begin position="1"/>
        <end position="21"/>
    </location>
</feature>
<organism evidence="2 3">
    <name type="scientific">Botrimarina mediterranea</name>
    <dbReference type="NCBI Taxonomy" id="2528022"/>
    <lineage>
        <taxon>Bacteria</taxon>
        <taxon>Pseudomonadati</taxon>
        <taxon>Planctomycetota</taxon>
        <taxon>Planctomycetia</taxon>
        <taxon>Pirellulales</taxon>
        <taxon>Lacipirellulaceae</taxon>
        <taxon>Botrimarina</taxon>
    </lineage>
</organism>
<evidence type="ECO:0000256" key="1">
    <source>
        <dbReference type="SAM" id="MobiDB-lite"/>
    </source>
</evidence>
<dbReference type="AlphaFoldDB" id="A0A518K5A0"/>
<evidence type="ECO:0000313" key="3">
    <source>
        <dbReference type="Proteomes" id="UP000316426"/>
    </source>
</evidence>
<gene>
    <name evidence="2" type="ORF">Spa11_11600</name>
</gene>
<proteinExistence type="predicted"/>
<keyword evidence="3" id="KW-1185">Reference proteome</keyword>
<sequence length="215" mass="23894">MPASLLVRQTNPGRSSASSRANGDWRATCIVRKNRRAAEPRRWINPCELNMLYTVKDRRSDYLPSFGVLMDDHDAAVVFTSEAAARAYVADLGAAYRTVELRSHVLLDFLLRLRIEGVKEIMVDPQGVDEPSPITVPTHEVLRGAMECIEASFAAAVPAVRKSFERLMVVKCPQCRRTERISEEDTLPLCCGGAMKVTAMDSRRMNGPEPTLSAE</sequence>
<accession>A0A518K5A0</accession>
<name>A0A518K5A0_9BACT</name>
<dbReference type="KEGG" id="bmei:Spa11_11600"/>
<dbReference type="Proteomes" id="UP000316426">
    <property type="component" value="Chromosome"/>
</dbReference>